<keyword evidence="3" id="KW-1185">Reference proteome</keyword>
<dbReference type="EMBL" id="JBHMBW010000010">
    <property type="protein sequence ID" value="MFB9623706.1"/>
    <property type="molecule type" value="Genomic_DNA"/>
</dbReference>
<comment type="caution">
    <text evidence="2">The sequence shown here is derived from an EMBL/GenBank/DDBJ whole genome shotgun (WGS) entry which is preliminary data.</text>
</comment>
<evidence type="ECO:0000313" key="2">
    <source>
        <dbReference type="EMBL" id="MFB9623706.1"/>
    </source>
</evidence>
<reference evidence="2 3" key="1">
    <citation type="submission" date="2024-09" db="EMBL/GenBank/DDBJ databases">
        <authorList>
            <person name="Sun Q."/>
            <person name="Mori K."/>
        </authorList>
    </citation>
    <scope>NUCLEOTIDE SEQUENCE [LARGE SCALE GENOMIC DNA]</scope>
    <source>
        <strain evidence="2 3">JCM 3143</strain>
    </source>
</reference>
<feature type="region of interest" description="Disordered" evidence="1">
    <location>
        <begin position="273"/>
        <end position="295"/>
    </location>
</feature>
<dbReference type="Proteomes" id="UP001589532">
    <property type="component" value="Unassembled WGS sequence"/>
</dbReference>
<gene>
    <name evidence="2" type="ORF">ACFFSA_11535</name>
</gene>
<dbReference type="RefSeq" id="WP_344997339.1">
    <property type="nucleotide sequence ID" value="NZ_BAAAXV010000009.1"/>
</dbReference>
<protein>
    <recommendedName>
        <fullName evidence="4">Peptidyl-prolyl cis-trans isomerase</fullName>
    </recommendedName>
</protein>
<sequence>MTTRVQRLEGGRAWGGPVAEGVRPAATGAASAPGIGAVAGWVDGRPIPRERLERRLADLRDGPFRATLPVPGSSEDRQLARWLTQVILTEALCEAVAADLGLDPVEAEPFDGVAAVELGSINTAAYNGNPWVRAVFEHVTADVAAPPEWRSIARVERSPQYLIRHRLFPDQSSAQRATPDALDPLGPAASLDFLPTAIAEALQRHPHGTLVGPVQDALGWHVAIVTPVKERGAALRPPPTAIPPRQDRSGATLLDAARRRAFARRLDDMRAKKVELVPGLEHPGDPRQPDNHHKH</sequence>
<proteinExistence type="predicted"/>
<evidence type="ECO:0000313" key="3">
    <source>
        <dbReference type="Proteomes" id="UP001589532"/>
    </source>
</evidence>
<name>A0ABV5RWA9_9ACTN</name>
<dbReference type="InterPro" id="IPR055582">
    <property type="entry name" value="DUF7158"/>
</dbReference>
<accession>A0ABV5RWA9</accession>
<evidence type="ECO:0008006" key="4">
    <source>
        <dbReference type="Google" id="ProtNLM"/>
    </source>
</evidence>
<organism evidence="2 3">
    <name type="scientific">Nonomuraea helvata</name>
    <dbReference type="NCBI Taxonomy" id="37484"/>
    <lineage>
        <taxon>Bacteria</taxon>
        <taxon>Bacillati</taxon>
        <taxon>Actinomycetota</taxon>
        <taxon>Actinomycetes</taxon>
        <taxon>Streptosporangiales</taxon>
        <taxon>Streptosporangiaceae</taxon>
        <taxon>Nonomuraea</taxon>
    </lineage>
</organism>
<feature type="compositionally biased region" description="Basic and acidic residues" evidence="1">
    <location>
        <begin position="282"/>
        <end position="295"/>
    </location>
</feature>
<evidence type="ECO:0000256" key="1">
    <source>
        <dbReference type="SAM" id="MobiDB-lite"/>
    </source>
</evidence>
<dbReference type="Pfam" id="PF23716">
    <property type="entry name" value="DUF7158"/>
    <property type="match status" value="1"/>
</dbReference>